<protein>
    <submittedName>
        <fullName evidence="1">Uncharacterized protein</fullName>
    </submittedName>
</protein>
<proteinExistence type="predicted"/>
<dbReference type="EMBL" id="VSSQ01141393">
    <property type="protein sequence ID" value="MPN62813.1"/>
    <property type="molecule type" value="Genomic_DNA"/>
</dbReference>
<dbReference type="AlphaFoldDB" id="A0A645JU75"/>
<sequence>MGVHVGVVAVVDLLLELGLPPGDHELRLDRLLVGGLVRFGDEGEGGLLVGEVLLGVQAPGLFDCHVQRVGVLVFQSAPVNVKVPGIELGVDDAVGAQLLIVPLLPVVELHDEVAVDLLHLSHAAVPSFQCLSAMPTM</sequence>
<accession>A0A645JU75</accession>
<evidence type="ECO:0000313" key="1">
    <source>
        <dbReference type="EMBL" id="MPN62813.1"/>
    </source>
</evidence>
<name>A0A645JU75_9ZZZZ</name>
<comment type="caution">
    <text evidence="1">The sequence shown here is derived from an EMBL/GenBank/DDBJ whole genome shotgun (WGS) entry which is preliminary data.</text>
</comment>
<organism evidence="1">
    <name type="scientific">bioreactor metagenome</name>
    <dbReference type="NCBI Taxonomy" id="1076179"/>
    <lineage>
        <taxon>unclassified sequences</taxon>
        <taxon>metagenomes</taxon>
        <taxon>ecological metagenomes</taxon>
    </lineage>
</organism>
<gene>
    <name evidence="1" type="ORF">SDC9_210566</name>
</gene>
<reference evidence="1" key="1">
    <citation type="submission" date="2019-08" db="EMBL/GenBank/DDBJ databases">
        <authorList>
            <person name="Kucharzyk K."/>
            <person name="Murdoch R.W."/>
            <person name="Higgins S."/>
            <person name="Loffler F."/>
        </authorList>
    </citation>
    <scope>NUCLEOTIDE SEQUENCE</scope>
</reference>